<dbReference type="GO" id="GO:0043161">
    <property type="term" value="P:proteasome-mediated ubiquitin-dependent protein catabolic process"/>
    <property type="evidence" value="ECO:0007669"/>
    <property type="project" value="TreeGrafter"/>
</dbReference>
<dbReference type="Gene3D" id="6.10.140.100">
    <property type="match status" value="1"/>
</dbReference>
<dbReference type="InterPro" id="IPR000058">
    <property type="entry name" value="Znf_AN1"/>
</dbReference>
<dbReference type="GO" id="GO:0008270">
    <property type="term" value="F:zinc ion binding"/>
    <property type="evidence" value="ECO:0007669"/>
    <property type="project" value="UniProtKB-KW"/>
</dbReference>
<dbReference type="PROSITE" id="PS50330">
    <property type="entry name" value="UIM"/>
    <property type="match status" value="1"/>
</dbReference>
<dbReference type="InterPro" id="IPR003903">
    <property type="entry name" value="UIM_dom"/>
</dbReference>
<evidence type="ECO:0000259" key="7">
    <source>
        <dbReference type="PROSITE" id="PS51039"/>
    </source>
</evidence>
<dbReference type="Pfam" id="PF02809">
    <property type="entry name" value="UIM"/>
    <property type="match status" value="2"/>
</dbReference>
<dbReference type="SUPFAM" id="SSF118310">
    <property type="entry name" value="AN1-like Zinc finger"/>
    <property type="match status" value="2"/>
</dbReference>
<dbReference type="PANTHER" id="PTHR14677:SF20">
    <property type="entry name" value="ZINC FINGER AN1-TYPE CONTAINING 2A-RELATED"/>
    <property type="match status" value="1"/>
</dbReference>
<feature type="compositionally biased region" description="Polar residues" evidence="6">
    <location>
        <begin position="155"/>
        <end position="178"/>
    </location>
</feature>
<dbReference type="SMART" id="SM00726">
    <property type="entry name" value="UIM"/>
    <property type="match status" value="2"/>
</dbReference>
<evidence type="ECO:0000256" key="2">
    <source>
        <dbReference type="ARBA" id="ARBA00022737"/>
    </source>
</evidence>
<dbReference type="InterPro" id="IPR035896">
    <property type="entry name" value="AN1-like_Znf"/>
</dbReference>
<proteinExistence type="predicted"/>
<feature type="domain" description="AN1-type" evidence="7">
    <location>
        <begin position="95"/>
        <end position="143"/>
    </location>
</feature>
<dbReference type="Pfam" id="PF01428">
    <property type="entry name" value="zf-AN1"/>
    <property type="match status" value="2"/>
</dbReference>
<evidence type="ECO:0000256" key="6">
    <source>
        <dbReference type="SAM" id="MobiDB-lite"/>
    </source>
</evidence>
<dbReference type="Proteomes" id="UP001195483">
    <property type="component" value="Unassembled WGS sequence"/>
</dbReference>
<feature type="compositionally biased region" description="Basic and acidic residues" evidence="6">
    <location>
        <begin position="272"/>
        <end position="282"/>
    </location>
</feature>
<protein>
    <recommendedName>
        <fullName evidence="7">AN1-type domain-containing protein</fullName>
    </recommendedName>
</protein>
<accession>A0AAE0VGW3</accession>
<evidence type="ECO:0000256" key="1">
    <source>
        <dbReference type="ARBA" id="ARBA00022723"/>
    </source>
</evidence>
<keyword evidence="2" id="KW-0677">Repeat</keyword>
<reference evidence="8" key="3">
    <citation type="submission" date="2023-05" db="EMBL/GenBank/DDBJ databases">
        <authorList>
            <person name="Smith C.H."/>
        </authorList>
    </citation>
    <scope>NUCLEOTIDE SEQUENCE</scope>
    <source>
        <strain evidence="8">CHS0354</strain>
        <tissue evidence="8">Mantle</tissue>
    </source>
</reference>
<feature type="compositionally biased region" description="Low complexity" evidence="6">
    <location>
        <begin position="224"/>
        <end position="255"/>
    </location>
</feature>
<reference evidence="8" key="2">
    <citation type="journal article" date="2021" name="Genome Biol. Evol.">
        <title>Developing a high-quality reference genome for a parasitic bivalve with doubly uniparental inheritance (Bivalvia: Unionida).</title>
        <authorList>
            <person name="Smith C.H."/>
        </authorList>
    </citation>
    <scope>NUCLEOTIDE SEQUENCE</scope>
    <source>
        <strain evidence="8">CHS0354</strain>
        <tissue evidence="8">Mantle</tissue>
    </source>
</reference>
<feature type="domain" description="AN1-type" evidence="7">
    <location>
        <begin position="4"/>
        <end position="52"/>
    </location>
</feature>
<evidence type="ECO:0000313" key="9">
    <source>
        <dbReference type="Proteomes" id="UP001195483"/>
    </source>
</evidence>
<dbReference type="GO" id="GO:0005783">
    <property type="term" value="C:endoplasmic reticulum"/>
    <property type="evidence" value="ECO:0007669"/>
    <property type="project" value="TreeGrafter"/>
</dbReference>
<evidence type="ECO:0000256" key="4">
    <source>
        <dbReference type="ARBA" id="ARBA00022833"/>
    </source>
</evidence>
<dbReference type="PANTHER" id="PTHR14677">
    <property type="entry name" value="ARSENITE INDUCUBLE RNA ASSOCIATED PROTEIN AIP-1-RELATED"/>
    <property type="match status" value="1"/>
</dbReference>
<gene>
    <name evidence="8" type="ORF">CHS0354_025184</name>
</gene>
<evidence type="ECO:0000256" key="3">
    <source>
        <dbReference type="ARBA" id="ARBA00022771"/>
    </source>
</evidence>
<dbReference type="FunFam" id="4.10.1110.10:FF:000004">
    <property type="entry name" value="AN1-type zinc finger protein 2B isoform X1"/>
    <property type="match status" value="1"/>
</dbReference>
<organism evidence="8 9">
    <name type="scientific">Potamilus streckersoni</name>
    <dbReference type="NCBI Taxonomy" id="2493646"/>
    <lineage>
        <taxon>Eukaryota</taxon>
        <taxon>Metazoa</taxon>
        <taxon>Spiralia</taxon>
        <taxon>Lophotrochozoa</taxon>
        <taxon>Mollusca</taxon>
        <taxon>Bivalvia</taxon>
        <taxon>Autobranchia</taxon>
        <taxon>Heteroconchia</taxon>
        <taxon>Palaeoheterodonta</taxon>
        <taxon>Unionida</taxon>
        <taxon>Unionoidea</taxon>
        <taxon>Unionidae</taxon>
        <taxon>Ambleminae</taxon>
        <taxon>Lampsilini</taxon>
        <taxon>Potamilus</taxon>
    </lineage>
</organism>
<dbReference type="Gene3D" id="4.10.1110.10">
    <property type="entry name" value="AN1-like Zinc finger"/>
    <property type="match status" value="2"/>
</dbReference>
<dbReference type="AlphaFoldDB" id="A0AAE0VGW3"/>
<dbReference type="SMART" id="SM00154">
    <property type="entry name" value="ZnF_AN1"/>
    <property type="match status" value="2"/>
</dbReference>
<evidence type="ECO:0000256" key="5">
    <source>
        <dbReference type="PROSITE-ProRule" id="PRU00449"/>
    </source>
</evidence>
<sequence length="282" mass="31678">MEIPNLGEHCGNTDCKQLDFLPMKCDACSNIFCKDHIHYASHSCPESYKKDNQVPVCPLCNKVLPLKSKDEVPDVVVGQHIDSDCQSDPARERRKIYTNKCFFKGCKKKELIPVRCEKCQNNFCLRHRFEDDHKCQGFQDSGQGISRAGAAAVARTSSSNSQQNKKPASVPQQTTISNIGKELNRERQERLVQSQGGRQMVGTPLGMSEDADLARAIQMSLTESQGSTSQSVNQQNSSMSQQELEDLQLAQALQASEEEAHRQRARQQQQQQDRKKTFCEVS</sequence>
<keyword evidence="3 5" id="KW-0863">Zinc-finger</keyword>
<dbReference type="GO" id="GO:0045047">
    <property type="term" value="P:protein targeting to ER"/>
    <property type="evidence" value="ECO:0007669"/>
    <property type="project" value="TreeGrafter"/>
</dbReference>
<dbReference type="FunFam" id="4.10.1110.10:FF:000003">
    <property type="entry name" value="AN1-type zinc finger protein 2B isoform X1"/>
    <property type="match status" value="1"/>
</dbReference>
<feature type="region of interest" description="Disordered" evidence="6">
    <location>
        <begin position="146"/>
        <end position="178"/>
    </location>
</feature>
<dbReference type="EMBL" id="JAEAOA010001503">
    <property type="protein sequence ID" value="KAK3576422.1"/>
    <property type="molecule type" value="Genomic_DNA"/>
</dbReference>
<keyword evidence="9" id="KW-1185">Reference proteome</keyword>
<reference evidence="8" key="1">
    <citation type="journal article" date="2021" name="Genome Biol. Evol.">
        <title>A High-Quality Reference Genome for a Parasitic Bivalve with Doubly Uniparental Inheritance (Bivalvia: Unionida).</title>
        <authorList>
            <person name="Smith C.H."/>
        </authorList>
    </citation>
    <scope>NUCLEOTIDE SEQUENCE</scope>
    <source>
        <strain evidence="8">CHS0354</strain>
    </source>
</reference>
<keyword evidence="4" id="KW-0862">Zinc</keyword>
<dbReference type="Pfam" id="PF25403">
    <property type="entry name" value="zf-C2H2_ZFAND2"/>
    <property type="match status" value="1"/>
</dbReference>
<evidence type="ECO:0000313" key="8">
    <source>
        <dbReference type="EMBL" id="KAK3576422.1"/>
    </source>
</evidence>
<name>A0AAE0VGW3_9BIVA</name>
<feature type="region of interest" description="Disordered" evidence="6">
    <location>
        <begin position="222"/>
        <end position="282"/>
    </location>
</feature>
<dbReference type="PROSITE" id="PS51039">
    <property type="entry name" value="ZF_AN1"/>
    <property type="match status" value="2"/>
</dbReference>
<comment type="caution">
    <text evidence="8">The sequence shown here is derived from an EMBL/GenBank/DDBJ whole genome shotgun (WGS) entry which is preliminary data.</text>
</comment>
<dbReference type="InterPro" id="IPR057357">
    <property type="entry name" value="Znf-C2H2_ZFAND2A/B"/>
</dbReference>
<keyword evidence="1" id="KW-0479">Metal-binding</keyword>